<sequence>MRRLFSVIFGAGPLAGFSDARLEKHFAVLDRASPGLMRKTVTFVGIGDGGSVLSTLGTPAAVSTWKNRPGRYGGGSSPVVHMLADGGVELNVLVRFGQAMAALDPLPQGGHWGTFGTKNAPDWFRHAISRDAGNNRTKALCSVDRLASLAVAGGADASAVLDVLFHPGPGVSYGTTHSTEMFGGVADWLGSHVALVTELQSNLDAPGRVELAHAIGRFDLAERYLDLLVEYGTSVAKTVRAAAMKALTAAPRDALIAALDDRYSKSNPGIRVELITLALGALGTDSAALLKRWNEGEAEKRPKDALSRALGNVALGEGPKPAVGPWERGYVALDGSTVALPARQPVPEPKRLPSAVYDLLRPSVESYNANLRALREANKNEKHHWSRTHQLISEADLATFRDVVEGRAKSTSRQNWNQGMRALQWANQYVKWDASGVTAFYASPEVSVRHLVAIIRHDAHWNFLAILGGGFGHVGAQELQRRIKTSVDFQIAADLWVEMGGKAPAVEYLQVAWQASLANVDRDLLWPQVAEAFDGIDEALGLAPQKHQPGLHASNALDLLETLPKVPHRYMIPLMTIATGSQKTLRLQARNLLSGAPNIDVAIIDLLGDGKQEARAGAADWLAARGTTSGIPALRKALKKEKSEIARAAIITALQKLGDDVSDCFDPKGLLKDAEAGLAKASTKGLEWFPFDLLPRLHWQDGKAVDPKIVRWWVVLAHKLKQPGSNALLDLWLDRLVKEDARRLSLFVLRSWIEHDTRRPTEDEGNAYAAANVASVLSQNQQAVRQNPRYAEYYVTDRDKLFAMLKRTKMGEYFGSANDSKGVLALATLAEGADAAAAVRSFLKDHGARISQDKALLEVLAASSAPAAIQVVLSTANRFKARTVQEHAAALIERIAERRGWTPEELADRTIPTAGLDERGACELDCGEGRTFQLMLDAQDALVLLNPSGQPTKALPAPRNEDEKPLIAEAKKQVATARKELKQAVVAQTERLYEAMCLERRWSVDDWERYLLRHPIVGRLVRRLVWIGIDDDGKQCTQFRPLDDGTLSDVNDSEIAIDSMAHVQLAHSSLVAVSEAAAWRTHLSDYEVPSPFAQFEEDLPKLAEGDGDKTSIDDRLGWMIETFKLRGTANKAGFVRGAAEDGGIFMTYERRYESAKIVAQIEFTGSPLPEENIPAALQQLLFVKLRRGGWHGNGVPLKEVPPVLLAESWKALHRIAAAGTGFDPAWEKKAGW</sequence>
<keyword evidence="3" id="KW-1185">Reference proteome</keyword>
<reference evidence="2 3" key="1">
    <citation type="submission" date="2019-02" db="EMBL/GenBank/DDBJ databases">
        <authorList>
            <person name="Li Y."/>
        </authorList>
    </citation>
    <scope>NUCLEOTIDE SEQUENCE [LARGE SCALE GENOMIC DNA]</scope>
    <source>
        <strain evidence="2 3">3-7</strain>
    </source>
</reference>
<comment type="caution">
    <text evidence="2">The sequence shown here is derived from an EMBL/GenBank/DDBJ whole genome shotgun (WGS) entry which is preliminary data.</text>
</comment>
<protein>
    <submittedName>
        <fullName evidence="2">DUF4132 domain-containing protein</fullName>
    </submittedName>
</protein>
<dbReference type="Proteomes" id="UP000292085">
    <property type="component" value="Unassembled WGS sequence"/>
</dbReference>
<organism evidence="2 3">
    <name type="scientific">Sphingomonas populi</name>
    <dbReference type="NCBI Taxonomy" id="2484750"/>
    <lineage>
        <taxon>Bacteria</taxon>
        <taxon>Pseudomonadati</taxon>
        <taxon>Pseudomonadota</taxon>
        <taxon>Alphaproteobacteria</taxon>
        <taxon>Sphingomonadales</taxon>
        <taxon>Sphingomonadaceae</taxon>
        <taxon>Sphingomonas</taxon>
    </lineage>
</organism>
<dbReference type="Pfam" id="PF13646">
    <property type="entry name" value="HEAT_2"/>
    <property type="match status" value="1"/>
</dbReference>
<dbReference type="InterPro" id="IPR016024">
    <property type="entry name" value="ARM-type_fold"/>
</dbReference>
<gene>
    <name evidence="2" type="ORF">EWE75_22635</name>
</gene>
<dbReference type="SUPFAM" id="SSF48371">
    <property type="entry name" value="ARM repeat"/>
    <property type="match status" value="1"/>
</dbReference>
<name>A0A4Q6XSM2_9SPHN</name>
<dbReference type="RefSeq" id="WP_130160338.1">
    <property type="nucleotide sequence ID" value="NZ_SGIS01000066.1"/>
</dbReference>
<evidence type="ECO:0000313" key="3">
    <source>
        <dbReference type="Proteomes" id="UP000292085"/>
    </source>
</evidence>
<dbReference type="Gene3D" id="1.25.10.10">
    <property type="entry name" value="Leucine-rich Repeat Variant"/>
    <property type="match status" value="1"/>
</dbReference>
<dbReference type="InterPro" id="IPR011989">
    <property type="entry name" value="ARM-like"/>
</dbReference>
<dbReference type="EMBL" id="SGIS01000066">
    <property type="protein sequence ID" value="RZF60532.1"/>
    <property type="molecule type" value="Genomic_DNA"/>
</dbReference>
<evidence type="ECO:0000259" key="1">
    <source>
        <dbReference type="Pfam" id="PF13569"/>
    </source>
</evidence>
<evidence type="ECO:0000313" key="2">
    <source>
        <dbReference type="EMBL" id="RZF60532.1"/>
    </source>
</evidence>
<accession>A0A4Q6XSM2</accession>
<dbReference type="AlphaFoldDB" id="A0A4Q6XSM2"/>
<dbReference type="OrthoDB" id="8859114at2"/>
<dbReference type="InterPro" id="IPR025406">
    <property type="entry name" value="DUF4132"/>
</dbReference>
<proteinExistence type="predicted"/>
<dbReference type="Pfam" id="PF13569">
    <property type="entry name" value="DUF4132"/>
    <property type="match status" value="1"/>
</dbReference>
<feature type="domain" description="DUF4132" evidence="1">
    <location>
        <begin position="949"/>
        <end position="1134"/>
    </location>
</feature>